<dbReference type="AlphaFoldDB" id="A0A0V0GUB2"/>
<reference evidence="1" key="1">
    <citation type="submission" date="2015-12" db="EMBL/GenBank/DDBJ databases">
        <title>Gene expression during late stages of embryo sac development: a critical building block for successful pollen-pistil interactions.</title>
        <authorList>
            <person name="Liu Y."/>
            <person name="Joly V."/>
            <person name="Sabar M."/>
            <person name="Matton D.P."/>
        </authorList>
    </citation>
    <scope>NUCLEOTIDE SEQUENCE</scope>
</reference>
<accession>A0A0V0GUB2</accession>
<evidence type="ECO:0000313" key="1">
    <source>
        <dbReference type="EMBL" id="JAP11708.1"/>
    </source>
</evidence>
<dbReference type="EMBL" id="GEDG01030848">
    <property type="protein sequence ID" value="JAP11708.1"/>
    <property type="molecule type" value="Transcribed_RNA"/>
</dbReference>
<proteinExistence type="predicted"/>
<sequence>MHNISQRLFCYEGARVRRLVQGINHKVSTTLPLLILHNMSNYRSSRLDSQTIGTSKVIQATEDASLSSLPTLNCKLYQLGKHTCTTFPHSVVSHAKYVFSLVHYDRSPSRVGSTLGICYFVSFIDVYPRCTWIFTLKDCFELFSII</sequence>
<name>A0A0V0GUB2_SOLCH</name>
<protein>
    <submittedName>
        <fullName evidence="1">Putative ovule protein</fullName>
    </submittedName>
</protein>
<organism evidence="1">
    <name type="scientific">Solanum chacoense</name>
    <name type="common">Chaco potato</name>
    <dbReference type="NCBI Taxonomy" id="4108"/>
    <lineage>
        <taxon>Eukaryota</taxon>
        <taxon>Viridiplantae</taxon>
        <taxon>Streptophyta</taxon>
        <taxon>Embryophyta</taxon>
        <taxon>Tracheophyta</taxon>
        <taxon>Spermatophyta</taxon>
        <taxon>Magnoliopsida</taxon>
        <taxon>eudicotyledons</taxon>
        <taxon>Gunneridae</taxon>
        <taxon>Pentapetalae</taxon>
        <taxon>asterids</taxon>
        <taxon>lamiids</taxon>
        <taxon>Solanales</taxon>
        <taxon>Solanaceae</taxon>
        <taxon>Solanoideae</taxon>
        <taxon>Solaneae</taxon>
        <taxon>Solanum</taxon>
    </lineage>
</organism>